<evidence type="ECO:0000256" key="3">
    <source>
        <dbReference type="ARBA" id="ARBA00022884"/>
    </source>
</evidence>
<dbReference type="InterPro" id="IPR010979">
    <property type="entry name" value="Ribosomal_uS13-like_H2TH"/>
</dbReference>
<dbReference type="Gene3D" id="4.10.910.10">
    <property type="entry name" value="30s ribosomal protein s13, domain 2"/>
    <property type="match status" value="1"/>
</dbReference>
<accession>A0A832ZJ68</accession>
<dbReference type="GO" id="GO:0015935">
    <property type="term" value="C:small ribosomal subunit"/>
    <property type="evidence" value="ECO:0007669"/>
    <property type="project" value="TreeGrafter"/>
</dbReference>
<evidence type="ECO:0000256" key="2">
    <source>
        <dbReference type="ARBA" id="ARBA00022730"/>
    </source>
</evidence>
<dbReference type="PANTHER" id="PTHR10871">
    <property type="entry name" value="30S RIBOSOMAL PROTEIN S13/40S RIBOSOMAL PROTEIN S18"/>
    <property type="match status" value="1"/>
</dbReference>
<dbReference type="PROSITE" id="PS00646">
    <property type="entry name" value="RIBOSOMAL_S13_1"/>
    <property type="match status" value="1"/>
</dbReference>
<keyword evidence="2 6" id="KW-0699">rRNA-binding</keyword>
<dbReference type="InterPro" id="IPR027437">
    <property type="entry name" value="Rbsml_uS13_C"/>
</dbReference>
<dbReference type="Proteomes" id="UP000643554">
    <property type="component" value="Unassembled WGS sequence"/>
</dbReference>
<keyword evidence="4 6" id="KW-0689">Ribosomal protein</keyword>
<dbReference type="GO" id="GO:0003735">
    <property type="term" value="F:structural constituent of ribosome"/>
    <property type="evidence" value="ECO:0007669"/>
    <property type="project" value="InterPro"/>
</dbReference>
<dbReference type="EMBL" id="DQUI01000008">
    <property type="protein sequence ID" value="HIP83911.1"/>
    <property type="molecule type" value="Genomic_DNA"/>
</dbReference>
<dbReference type="FunFam" id="1.10.8.50:FF:000001">
    <property type="entry name" value="30S ribosomal protein S13"/>
    <property type="match status" value="1"/>
</dbReference>
<dbReference type="HAMAP" id="MF_01315">
    <property type="entry name" value="Ribosomal_uS13"/>
    <property type="match status" value="1"/>
</dbReference>
<comment type="caution">
    <text evidence="9">The sequence shown here is derived from an EMBL/GenBank/DDBJ whole genome shotgun (WGS) entry which is preliminary data.</text>
</comment>
<evidence type="ECO:0000256" key="7">
    <source>
        <dbReference type="SAM" id="MobiDB-lite"/>
    </source>
</evidence>
<proteinExistence type="inferred from homology"/>
<name>A0A832ZJ68_9EURY</name>
<dbReference type="PANTHER" id="PTHR10871:SF3">
    <property type="entry name" value="SMALL RIBOSOMAL SUBUNIT PROTEIN US13"/>
    <property type="match status" value="1"/>
</dbReference>
<evidence type="ECO:0000256" key="5">
    <source>
        <dbReference type="ARBA" id="ARBA00023274"/>
    </source>
</evidence>
<organism evidence="9 10">
    <name type="scientific">Methanothermococcus okinawensis</name>
    <dbReference type="NCBI Taxonomy" id="155863"/>
    <lineage>
        <taxon>Archaea</taxon>
        <taxon>Methanobacteriati</taxon>
        <taxon>Methanobacteriota</taxon>
        <taxon>Methanomada group</taxon>
        <taxon>Methanococci</taxon>
        <taxon>Methanococcales</taxon>
        <taxon>Methanococcaceae</taxon>
        <taxon>Methanothermococcus</taxon>
    </lineage>
</organism>
<comment type="similarity">
    <text evidence="1 6">Belongs to the universal ribosomal protein uS13 family.</text>
</comment>
<dbReference type="GO" id="GO:0005829">
    <property type="term" value="C:cytosol"/>
    <property type="evidence" value="ECO:0007669"/>
    <property type="project" value="TreeGrafter"/>
</dbReference>
<dbReference type="PROSITE" id="PS50159">
    <property type="entry name" value="RIBOSOMAL_S13_2"/>
    <property type="match status" value="1"/>
</dbReference>
<dbReference type="GO" id="GO:0006412">
    <property type="term" value="P:translation"/>
    <property type="evidence" value="ECO:0007669"/>
    <property type="project" value="UniProtKB-UniRule"/>
</dbReference>
<dbReference type="AlphaFoldDB" id="A0A832ZJ68"/>
<evidence type="ECO:0000256" key="4">
    <source>
        <dbReference type="ARBA" id="ARBA00022980"/>
    </source>
</evidence>
<gene>
    <name evidence="6" type="primary">rps13</name>
    <name evidence="8" type="ORF">EYH15_00215</name>
    <name evidence="9" type="ORF">EYH21_00870</name>
</gene>
<dbReference type="EMBL" id="DQUO01000005">
    <property type="protein sequence ID" value="HIP90843.1"/>
    <property type="molecule type" value="Genomic_DNA"/>
</dbReference>
<evidence type="ECO:0000313" key="10">
    <source>
        <dbReference type="Proteomes" id="UP000618343"/>
    </source>
</evidence>
<protein>
    <recommendedName>
        <fullName evidence="6">Small ribosomal subunit protein uS13</fullName>
    </recommendedName>
</protein>
<comment type="subunit">
    <text evidence="6">Part of the 30S ribosomal subunit. Forms a loose heterodimer with protein S19. Forms two bridges to the 50S subunit in the 70S ribosome.</text>
</comment>
<comment type="function">
    <text evidence="6">Located at the top of the head of the 30S subunit, it contacts several helices of the 16S rRNA. In the 70S ribosome it contacts the 23S rRNA (bridge B1a) and protein L5 of the 50S subunit (bridge B1b), connecting the 2 subunits; these bridges are implicated in subunit movement.</text>
</comment>
<dbReference type="Proteomes" id="UP000618343">
    <property type="component" value="Unassembled WGS sequence"/>
</dbReference>
<evidence type="ECO:0000313" key="8">
    <source>
        <dbReference type="EMBL" id="HIP83911.1"/>
    </source>
</evidence>
<dbReference type="InterPro" id="IPR019977">
    <property type="entry name" value="Ribosomal_uS13_archaeal"/>
</dbReference>
<evidence type="ECO:0000256" key="6">
    <source>
        <dbReference type="HAMAP-Rule" id="MF_01315"/>
    </source>
</evidence>
<dbReference type="GO" id="GO:0019843">
    <property type="term" value="F:rRNA binding"/>
    <property type="evidence" value="ECO:0007669"/>
    <property type="project" value="UniProtKB-UniRule"/>
</dbReference>
<dbReference type="Pfam" id="PF00416">
    <property type="entry name" value="Ribosomal_S13"/>
    <property type="match status" value="1"/>
</dbReference>
<reference evidence="9" key="1">
    <citation type="journal article" date="2020" name="ISME J.">
        <title>Gammaproteobacteria mediating utilization of methyl-, sulfur- and petroleum organic compounds in deep ocean hydrothermal plumes.</title>
        <authorList>
            <person name="Zhou Z."/>
            <person name="Liu Y."/>
            <person name="Pan J."/>
            <person name="Cron B.R."/>
            <person name="Toner B.M."/>
            <person name="Anantharaman K."/>
            <person name="Breier J.A."/>
            <person name="Dick G.J."/>
            <person name="Li M."/>
        </authorList>
    </citation>
    <scope>NUCLEOTIDE SEQUENCE</scope>
    <source>
        <strain evidence="8">SZUA-1453</strain>
        <strain evidence="9">SZUA-1471</strain>
    </source>
</reference>
<evidence type="ECO:0000256" key="1">
    <source>
        <dbReference type="ARBA" id="ARBA00008080"/>
    </source>
</evidence>
<evidence type="ECO:0000313" key="9">
    <source>
        <dbReference type="EMBL" id="HIP90843.1"/>
    </source>
</evidence>
<keyword evidence="5 6" id="KW-0687">Ribonucleoprotein</keyword>
<dbReference type="Gene3D" id="1.10.8.50">
    <property type="match status" value="1"/>
</dbReference>
<dbReference type="SUPFAM" id="SSF46946">
    <property type="entry name" value="S13-like H2TH domain"/>
    <property type="match status" value="1"/>
</dbReference>
<feature type="region of interest" description="Disordered" evidence="7">
    <location>
        <begin position="165"/>
        <end position="184"/>
    </location>
</feature>
<dbReference type="NCBIfam" id="TIGR03629">
    <property type="entry name" value="uS13_arch"/>
    <property type="match status" value="1"/>
</dbReference>
<dbReference type="InterPro" id="IPR001892">
    <property type="entry name" value="Ribosomal_uS13"/>
</dbReference>
<keyword evidence="3 6" id="KW-0694">RNA-binding</keyword>
<dbReference type="NCBIfam" id="NF003140">
    <property type="entry name" value="PRK04053.1"/>
    <property type="match status" value="1"/>
</dbReference>
<sequence length="184" mass="21076">MGLCPAGVQIPPSAPFFYLFFFFYKHDYFLEVLILNQGEFRHRLRISKTDIDGTASLEFALQAIKGIGKAMAKAIVRVAELDGKMKAGYLTDEDVKKIEDILRDPAKHGIPSWMFNRKRDPYSGEDKHLIESDWILAVQQDIATMKRIRCYRGIRHELGLPCRGQRTKSTFRRGPTVGVSKKKK</sequence>
<dbReference type="InterPro" id="IPR018269">
    <property type="entry name" value="Ribosomal_uS13_CS"/>
</dbReference>